<evidence type="ECO:0000313" key="1">
    <source>
        <dbReference type="EMBL" id="KAF7548922.1"/>
    </source>
</evidence>
<sequence>MPAYIRPSRSFSLSQAEINNLDAPSRDGLVPFKVGYLGRVPRMHQNFDPRRPQDRLSSLIFSTTLLMRIYITGNATAAVTAFGVPDKVKDLIGDPNKRRIMATEFMNGMAHCGTLDLFQNELPSIDEIWDRCEYVRKRQNMNVEDPANPPKFQRSNSYFVYLISYRETTPARDANALYSGRSNRPSLGRKVIASGALHRMFPISKGVKDHSVMWVWAKIMLVAMFESFNPYMLRIDSNYEPTYHVPDAPADLNSSPQRDAFQRAYSAPLTNRILEITIKVKIQPNFQSFRLRDQAFSYKIVHSLCT</sequence>
<gene>
    <name evidence="1" type="ORF">G7Z17_g6735</name>
</gene>
<evidence type="ECO:0000313" key="2">
    <source>
        <dbReference type="Proteomes" id="UP000722485"/>
    </source>
</evidence>
<proteinExistence type="predicted"/>
<dbReference type="AlphaFoldDB" id="A0A9P5HEJ6"/>
<accession>A0A9P5HEJ6</accession>
<name>A0A9P5HEJ6_9HYPO</name>
<reference evidence="1" key="1">
    <citation type="submission" date="2020-03" db="EMBL/GenBank/DDBJ databases">
        <title>Draft Genome Sequence of Cylindrodendrum hubeiense.</title>
        <authorList>
            <person name="Buettner E."/>
            <person name="Kellner H."/>
        </authorList>
    </citation>
    <scope>NUCLEOTIDE SEQUENCE</scope>
    <source>
        <strain evidence="1">IHI 201604</strain>
    </source>
</reference>
<dbReference type="EMBL" id="JAANBB010000135">
    <property type="protein sequence ID" value="KAF7548922.1"/>
    <property type="molecule type" value="Genomic_DNA"/>
</dbReference>
<dbReference type="OrthoDB" id="10682378at2759"/>
<protein>
    <submittedName>
        <fullName evidence="1">Uncharacterized protein</fullName>
    </submittedName>
</protein>
<dbReference type="Proteomes" id="UP000722485">
    <property type="component" value="Unassembled WGS sequence"/>
</dbReference>
<organism evidence="1 2">
    <name type="scientific">Cylindrodendrum hubeiense</name>
    <dbReference type="NCBI Taxonomy" id="595255"/>
    <lineage>
        <taxon>Eukaryota</taxon>
        <taxon>Fungi</taxon>
        <taxon>Dikarya</taxon>
        <taxon>Ascomycota</taxon>
        <taxon>Pezizomycotina</taxon>
        <taxon>Sordariomycetes</taxon>
        <taxon>Hypocreomycetidae</taxon>
        <taxon>Hypocreales</taxon>
        <taxon>Nectriaceae</taxon>
        <taxon>Cylindrodendrum</taxon>
    </lineage>
</organism>
<comment type="caution">
    <text evidence="1">The sequence shown here is derived from an EMBL/GenBank/DDBJ whole genome shotgun (WGS) entry which is preliminary data.</text>
</comment>
<keyword evidence="2" id="KW-1185">Reference proteome</keyword>